<name>A0A0F9DSB9_9ZZZZ</name>
<protein>
    <submittedName>
        <fullName evidence="1">Uncharacterized protein</fullName>
    </submittedName>
</protein>
<accession>A0A0F9DSB9</accession>
<evidence type="ECO:0000313" key="1">
    <source>
        <dbReference type="EMBL" id="KKL64718.1"/>
    </source>
</evidence>
<sequence>MINLTGEADEQLITKEEFEALNLTAKGYLVYMRGNWDEQPNVPKGYEPTPEELEQYNHGQRIAIIEVQDSP</sequence>
<reference evidence="1" key="1">
    <citation type="journal article" date="2015" name="Nature">
        <title>Complex archaea that bridge the gap between prokaryotes and eukaryotes.</title>
        <authorList>
            <person name="Spang A."/>
            <person name="Saw J.H."/>
            <person name="Jorgensen S.L."/>
            <person name="Zaremba-Niedzwiedzka K."/>
            <person name="Martijn J."/>
            <person name="Lind A.E."/>
            <person name="van Eijk R."/>
            <person name="Schleper C."/>
            <person name="Guy L."/>
            <person name="Ettema T.J."/>
        </authorList>
    </citation>
    <scope>NUCLEOTIDE SEQUENCE</scope>
</reference>
<proteinExistence type="predicted"/>
<comment type="caution">
    <text evidence="1">The sequence shown here is derived from an EMBL/GenBank/DDBJ whole genome shotgun (WGS) entry which is preliminary data.</text>
</comment>
<organism evidence="1">
    <name type="scientific">marine sediment metagenome</name>
    <dbReference type="NCBI Taxonomy" id="412755"/>
    <lineage>
        <taxon>unclassified sequences</taxon>
        <taxon>metagenomes</taxon>
        <taxon>ecological metagenomes</taxon>
    </lineage>
</organism>
<dbReference type="AlphaFoldDB" id="A0A0F9DSB9"/>
<dbReference type="EMBL" id="LAZR01027759">
    <property type="protein sequence ID" value="KKL64718.1"/>
    <property type="molecule type" value="Genomic_DNA"/>
</dbReference>
<gene>
    <name evidence="1" type="ORF">LCGC14_2162170</name>
</gene>